<dbReference type="InterPro" id="IPR050300">
    <property type="entry name" value="GDXG_lipolytic_enzyme"/>
</dbReference>
<evidence type="ECO:0000256" key="1">
    <source>
        <dbReference type="ARBA" id="ARBA00010515"/>
    </source>
</evidence>
<dbReference type="PANTHER" id="PTHR48081">
    <property type="entry name" value="AB HYDROLASE SUPERFAMILY PROTEIN C4A8.06C"/>
    <property type="match status" value="1"/>
</dbReference>
<comment type="caution">
    <text evidence="6">The sequence shown here is derived from an EMBL/GenBank/DDBJ whole genome shotgun (WGS) entry which is preliminary data.</text>
</comment>
<keyword evidence="4" id="KW-0812">Transmembrane</keyword>
<evidence type="ECO:0000313" key="7">
    <source>
        <dbReference type="Proteomes" id="UP000469558"/>
    </source>
</evidence>
<dbReference type="InterPro" id="IPR002168">
    <property type="entry name" value="Lipase_GDXG_HIS_AS"/>
</dbReference>
<dbReference type="EMBL" id="QGMK01000025">
    <property type="protein sequence ID" value="TVY85163.1"/>
    <property type="molecule type" value="Genomic_DNA"/>
</dbReference>
<reference evidence="6 7" key="1">
    <citation type="submission" date="2018-05" db="EMBL/GenBank/DDBJ databases">
        <title>Genome sequencing and assembly of the regulated plant pathogen Lachnellula willkommii and related sister species for the development of diagnostic species identification markers.</title>
        <authorList>
            <person name="Giroux E."/>
            <person name="Bilodeau G."/>
        </authorList>
    </citation>
    <scope>NUCLEOTIDE SEQUENCE [LARGE SCALE GENOMIC DNA]</scope>
    <source>
        <strain evidence="6 7">CBS 268.59</strain>
    </source>
</reference>
<dbReference type="Gene3D" id="3.40.50.1820">
    <property type="entry name" value="alpha/beta hydrolase"/>
    <property type="match status" value="1"/>
</dbReference>
<dbReference type="PROSITE" id="PS01174">
    <property type="entry name" value="LIPASE_GDXG_SER"/>
    <property type="match status" value="1"/>
</dbReference>
<evidence type="ECO:0000256" key="3">
    <source>
        <dbReference type="PROSITE-ProRule" id="PRU10038"/>
    </source>
</evidence>
<evidence type="ECO:0000259" key="5">
    <source>
        <dbReference type="Pfam" id="PF07859"/>
    </source>
</evidence>
<sequence length="373" mass="41015">MTSHYPLVSYQPLRILFQATYIVLMVLRLPYYTIISLIPRFRPHKKWSAKQTFMTRVSYWFLDCVSRVGITETLTLNPGKEVRRFQVIPVCVLGVYKGPLASQITKPATVGGTWFPDAPGDDVAAKTVVLYFHGGAFVQGDGRTAQYGSIARYFLEKGSGDAVFSLQYRLSGHGGINPFPAALQDTLSSYLFLLNDLHISAGQIILAGDSAGAVLAVSLLRYIYEFGAAINVPTPKCAVLLSPWVEPFYYDAADNPHRGTDFIPGAYGGVVPQEVKLTAKPAWGAHAYTGNRPKTDPYITLLGNAFPTPVPLFVNAGSAELFCQRIVRWAEEMRGVEGNRVEVHCEEGAVHDTFFVGGLMGFEGRLRGRLRGL</sequence>
<evidence type="ECO:0000256" key="4">
    <source>
        <dbReference type="SAM" id="Phobius"/>
    </source>
</evidence>
<dbReference type="AlphaFoldDB" id="A0A8T9CR94"/>
<keyword evidence="7" id="KW-1185">Reference proteome</keyword>
<dbReference type="PANTHER" id="PTHR48081:SF8">
    <property type="entry name" value="ALPHA_BETA HYDROLASE FOLD-3 DOMAIN-CONTAINING PROTEIN-RELATED"/>
    <property type="match status" value="1"/>
</dbReference>
<feature type="active site" evidence="3">
    <location>
        <position position="210"/>
    </location>
</feature>
<feature type="transmembrane region" description="Helical" evidence="4">
    <location>
        <begin position="15"/>
        <end position="38"/>
    </location>
</feature>
<keyword evidence="2" id="KW-0378">Hydrolase</keyword>
<evidence type="ECO:0000313" key="6">
    <source>
        <dbReference type="EMBL" id="TVY85163.1"/>
    </source>
</evidence>
<evidence type="ECO:0000256" key="2">
    <source>
        <dbReference type="ARBA" id="ARBA00022801"/>
    </source>
</evidence>
<dbReference type="GO" id="GO:0016787">
    <property type="term" value="F:hydrolase activity"/>
    <property type="evidence" value="ECO:0007669"/>
    <property type="project" value="UniProtKB-KW"/>
</dbReference>
<proteinExistence type="inferred from homology"/>
<gene>
    <name evidence="6" type="primary">bah</name>
    <name evidence="6" type="ORF">LSUE1_G001945</name>
</gene>
<keyword evidence="4" id="KW-1133">Transmembrane helix</keyword>
<dbReference type="Proteomes" id="UP000469558">
    <property type="component" value="Unassembled WGS sequence"/>
</dbReference>
<protein>
    <submittedName>
        <fullName evidence="6">Acetyl-hydrolase</fullName>
    </submittedName>
</protein>
<organism evidence="6 7">
    <name type="scientific">Lachnellula suecica</name>
    <dbReference type="NCBI Taxonomy" id="602035"/>
    <lineage>
        <taxon>Eukaryota</taxon>
        <taxon>Fungi</taxon>
        <taxon>Dikarya</taxon>
        <taxon>Ascomycota</taxon>
        <taxon>Pezizomycotina</taxon>
        <taxon>Leotiomycetes</taxon>
        <taxon>Helotiales</taxon>
        <taxon>Lachnaceae</taxon>
        <taxon>Lachnellula</taxon>
    </lineage>
</organism>
<name>A0A8T9CR94_9HELO</name>
<dbReference type="PROSITE" id="PS01173">
    <property type="entry name" value="LIPASE_GDXG_HIS"/>
    <property type="match status" value="1"/>
</dbReference>
<dbReference type="InterPro" id="IPR033140">
    <property type="entry name" value="Lipase_GDXG_put_SER_AS"/>
</dbReference>
<dbReference type="SUPFAM" id="SSF53474">
    <property type="entry name" value="alpha/beta-Hydrolases"/>
    <property type="match status" value="1"/>
</dbReference>
<dbReference type="InterPro" id="IPR013094">
    <property type="entry name" value="AB_hydrolase_3"/>
</dbReference>
<accession>A0A8T9CR94</accession>
<feature type="domain" description="Alpha/beta hydrolase fold-3" evidence="5">
    <location>
        <begin position="129"/>
        <end position="353"/>
    </location>
</feature>
<comment type="similarity">
    <text evidence="1">Belongs to the 'GDXG' lipolytic enzyme family.</text>
</comment>
<dbReference type="OrthoDB" id="2152029at2759"/>
<keyword evidence="4" id="KW-0472">Membrane</keyword>
<dbReference type="InterPro" id="IPR029058">
    <property type="entry name" value="AB_hydrolase_fold"/>
</dbReference>
<dbReference type="Pfam" id="PF07859">
    <property type="entry name" value="Abhydrolase_3"/>
    <property type="match status" value="1"/>
</dbReference>